<dbReference type="Pfam" id="PF12937">
    <property type="entry name" value="F-box-like"/>
    <property type="match status" value="1"/>
</dbReference>
<dbReference type="GO" id="GO:0019005">
    <property type="term" value="C:SCF ubiquitin ligase complex"/>
    <property type="evidence" value="ECO:0007669"/>
    <property type="project" value="TreeGrafter"/>
</dbReference>
<evidence type="ECO:0000313" key="3">
    <source>
        <dbReference type="EMBL" id="KAG0728164.1"/>
    </source>
</evidence>
<dbReference type="GO" id="GO:0005737">
    <property type="term" value="C:cytoplasm"/>
    <property type="evidence" value="ECO:0007669"/>
    <property type="project" value="TreeGrafter"/>
</dbReference>
<dbReference type="InterPro" id="IPR036047">
    <property type="entry name" value="F-box-like_dom_sf"/>
</dbReference>
<dbReference type="OrthoDB" id="2117972at2759"/>
<feature type="region of interest" description="Disordered" evidence="1">
    <location>
        <begin position="1"/>
        <end position="36"/>
    </location>
</feature>
<sequence length="119" mass="13531">MHWAGDMGTFLDKPMLGGYQGQGDREATPSEDELDEEEIQDLVLRFQALASSSRAVCMPQFDQEAPHISCLPPEMLERIMHWVVGGDLDMRSLEQVSRVCHGFYLAARNPELWHKACLR</sequence>
<evidence type="ECO:0000259" key="2">
    <source>
        <dbReference type="Pfam" id="PF12937"/>
    </source>
</evidence>
<dbReference type="GO" id="GO:0031146">
    <property type="term" value="P:SCF-dependent proteasomal ubiquitin-dependent protein catabolic process"/>
    <property type="evidence" value="ECO:0007669"/>
    <property type="project" value="TreeGrafter"/>
</dbReference>
<feature type="domain" description="F-box" evidence="2">
    <location>
        <begin position="68"/>
        <end position="119"/>
    </location>
</feature>
<dbReference type="Proteomes" id="UP000770661">
    <property type="component" value="Unassembled WGS sequence"/>
</dbReference>
<dbReference type="PANTHER" id="PTHR12874">
    <property type="entry name" value="F-BOX ONLY PROTEIN 48-RELATED"/>
    <property type="match status" value="1"/>
</dbReference>
<protein>
    <submittedName>
        <fullName evidence="3">F-box only protein 9</fullName>
    </submittedName>
</protein>
<dbReference type="SUPFAM" id="SSF81383">
    <property type="entry name" value="F-box domain"/>
    <property type="match status" value="1"/>
</dbReference>
<dbReference type="EMBL" id="JACEEZ010002552">
    <property type="protein sequence ID" value="KAG0728164.1"/>
    <property type="molecule type" value="Genomic_DNA"/>
</dbReference>
<gene>
    <name evidence="3" type="primary">FBXO9</name>
    <name evidence="3" type="ORF">GWK47_033051</name>
</gene>
<accession>A0A8J5D0G6</accession>
<dbReference type="PANTHER" id="PTHR12874:SF29">
    <property type="entry name" value="F-BOX ONLY PROTEIN 9"/>
    <property type="match status" value="1"/>
</dbReference>
<evidence type="ECO:0000313" key="4">
    <source>
        <dbReference type="Proteomes" id="UP000770661"/>
    </source>
</evidence>
<dbReference type="Gene3D" id="1.20.1280.50">
    <property type="match status" value="1"/>
</dbReference>
<dbReference type="InterPro" id="IPR001810">
    <property type="entry name" value="F-box_dom"/>
</dbReference>
<reference evidence="3" key="1">
    <citation type="submission" date="2020-07" db="EMBL/GenBank/DDBJ databases">
        <title>The High-quality genome of the commercially important snow crab, Chionoecetes opilio.</title>
        <authorList>
            <person name="Jeong J.-H."/>
            <person name="Ryu S."/>
        </authorList>
    </citation>
    <scope>NUCLEOTIDE SEQUENCE</scope>
    <source>
        <strain evidence="3">MADBK_172401_WGS</strain>
        <tissue evidence="3">Digestive gland</tissue>
    </source>
</reference>
<dbReference type="CDD" id="cd22089">
    <property type="entry name" value="F-box_FBXO9"/>
    <property type="match status" value="1"/>
</dbReference>
<keyword evidence="4" id="KW-1185">Reference proteome</keyword>
<comment type="caution">
    <text evidence="3">The sequence shown here is derived from an EMBL/GenBank/DDBJ whole genome shotgun (WGS) entry which is preliminary data.</text>
</comment>
<dbReference type="AlphaFoldDB" id="A0A8J5D0G6"/>
<evidence type="ECO:0000256" key="1">
    <source>
        <dbReference type="SAM" id="MobiDB-lite"/>
    </source>
</evidence>
<name>A0A8J5D0G6_CHIOP</name>
<proteinExistence type="predicted"/>
<organism evidence="3 4">
    <name type="scientific">Chionoecetes opilio</name>
    <name type="common">Atlantic snow crab</name>
    <name type="synonym">Cancer opilio</name>
    <dbReference type="NCBI Taxonomy" id="41210"/>
    <lineage>
        <taxon>Eukaryota</taxon>
        <taxon>Metazoa</taxon>
        <taxon>Ecdysozoa</taxon>
        <taxon>Arthropoda</taxon>
        <taxon>Crustacea</taxon>
        <taxon>Multicrustacea</taxon>
        <taxon>Malacostraca</taxon>
        <taxon>Eumalacostraca</taxon>
        <taxon>Eucarida</taxon>
        <taxon>Decapoda</taxon>
        <taxon>Pleocyemata</taxon>
        <taxon>Brachyura</taxon>
        <taxon>Eubrachyura</taxon>
        <taxon>Majoidea</taxon>
        <taxon>Majidae</taxon>
        <taxon>Chionoecetes</taxon>
    </lineage>
</organism>